<accession>A0A1F8CKZ4</accession>
<proteinExistence type="predicted"/>
<name>A0A1F8CKZ4_9BACT</name>
<keyword evidence="1" id="KW-1133">Transmembrane helix</keyword>
<protein>
    <recommendedName>
        <fullName evidence="4">Dickkopf N-terminal cysteine-rich domain-containing protein</fullName>
    </recommendedName>
</protein>
<dbReference type="AlphaFoldDB" id="A0A1F8CKZ4"/>
<keyword evidence="1" id="KW-0472">Membrane</keyword>
<sequence length="128" mass="13409">MRKDDEKNINKILFRVTGALFIASAGLAGDSQRSKAINFAEEELFVQPKSSLLDQTCNSNADCPTGTLCSDKARVCVRPPEPKPSVGQSCSASSDCRAGEACSNSGVCIFDPGLVDFGSGTVFGSGPR</sequence>
<dbReference type="EMBL" id="MGHS01000015">
    <property type="protein sequence ID" value="OGM76921.1"/>
    <property type="molecule type" value="Genomic_DNA"/>
</dbReference>
<keyword evidence="1" id="KW-0812">Transmembrane</keyword>
<gene>
    <name evidence="2" type="ORF">A2210_00125</name>
</gene>
<comment type="caution">
    <text evidence="2">The sequence shown here is derived from an EMBL/GenBank/DDBJ whole genome shotgun (WGS) entry which is preliminary data.</text>
</comment>
<evidence type="ECO:0000256" key="1">
    <source>
        <dbReference type="SAM" id="Phobius"/>
    </source>
</evidence>
<feature type="transmembrane region" description="Helical" evidence="1">
    <location>
        <begin position="12"/>
        <end position="29"/>
    </location>
</feature>
<evidence type="ECO:0008006" key="4">
    <source>
        <dbReference type="Google" id="ProtNLM"/>
    </source>
</evidence>
<evidence type="ECO:0000313" key="2">
    <source>
        <dbReference type="EMBL" id="OGM76921.1"/>
    </source>
</evidence>
<dbReference type="STRING" id="1802532.A2210_00125"/>
<evidence type="ECO:0000313" key="3">
    <source>
        <dbReference type="Proteomes" id="UP000177855"/>
    </source>
</evidence>
<organism evidence="2 3">
    <name type="scientific">Candidatus Woesebacteria bacterium RIFOXYA1_FULL_40_18</name>
    <dbReference type="NCBI Taxonomy" id="1802532"/>
    <lineage>
        <taxon>Bacteria</taxon>
        <taxon>Candidatus Woeseibacteriota</taxon>
    </lineage>
</organism>
<dbReference type="Proteomes" id="UP000177855">
    <property type="component" value="Unassembled WGS sequence"/>
</dbReference>
<reference evidence="2 3" key="1">
    <citation type="journal article" date="2016" name="Nat. Commun.">
        <title>Thousands of microbial genomes shed light on interconnected biogeochemical processes in an aquifer system.</title>
        <authorList>
            <person name="Anantharaman K."/>
            <person name="Brown C.T."/>
            <person name="Hug L.A."/>
            <person name="Sharon I."/>
            <person name="Castelle C.J."/>
            <person name="Probst A.J."/>
            <person name="Thomas B.C."/>
            <person name="Singh A."/>
            <person name="Wilkins M.J."/>
            <person name="Karaoz U."/>
            <person name="Brodie E.L."/>
            <person name="Williams K.H."/>
            <person name="Hubbard S.S."/>
            <person name="Banfield J.F."/>
        </authorList>
    </citation>
    <scope>NUCLEOTIDE SEQUENCE [LARGE SCALE GENOMIC DNA]</scope>
</reference>